<comment type="caution">
    <text evidence="23">The sequence shown here is derived from an EMBL/GenBank/DDBJ whole genome shotgun (WGS) entry which is preliminary data.</text>
</comment>
<comment type="similarity">
    <text evidence="16">Belongs to the SEDS family. FtsW subfamily.</text>
</comment>
<feature type="transmembrane region" description="Helical" evidence="22">
    <location>
        <begin position="199"/>
        <end position="218"/>
    </location>
</feature>
<evidence type="ECO:0000256" key="5">
    <source>
        <dbReference type="ARBA" id="ARBA00022676"/>
    </source>
</evidence>
<evidence type="ECO:0000313" key="23">
    <source>
        <dbReference type="EMBL" id="MDO5456914.1"/>
    </source>
</evidence>
<feature type="transmembrane region" description="Helical" evidence="22">
    <location>
        <begin position="58"/>
        <end position="75"/>
    </location>
</feature>
<keyword evidence="11 22" id="KW-0472">Membrane</keyword>
<evidence type="ECO:0000256" key="7">
    <source>
        <dbReference type="ARBA" id="ARBA00022692"/>
    </source>
</evidence>
<keyword evidence="24" id="KW-1185">Reference proteome</keyword>
<evidence type="ECO:0000256" key="9">
    <source>
        <dbReference type="ARBA" id="ARBA00022984"/>
    </source>
</evidence>
<gene>
    <name evidence="23" type="primary">ftsW</name>
    <name evidence="23" type="ORF">Q4F26_01080</name>
</gene>
<reference evidence="23" key="1">
    <citation type="submission" date="2023-07" db="EMBL/GenBank/DDBJ databases">
        <title>Between Cages and Wild: Unraveling the Impact of Captivity on Animal Microbiomes and Antimicrobial Resistance.</title>
        <authorList>
            <person name="Schmartz G.P."/>
            <person name="Rehner J."/>
            <person name="Schuff M.J."/>
            <person name="Becker S.L."/>
            <person name="Kravczyk M."/>
            <person name="Gurevich A."/>
            <person name="Francke R."/>
            <person name="Mueller R."/>
            <person name="Keller V."/>
            <person name="Keller A."/>
        </authorList>
    </citation>
    <scope>NUCLEOTIDE SEQUENCE</scope>
    <source>
        <strain evidence="23">S39M_St_73</strain>
    </source>
</reference>
<evidence type="ECO:0000256" key="16">
    <source>
        <dbReference type="ARBA" id="ARBA00038053"/>
    </source>
</evidence>
<keyword evidence="9" id="KW-0573">Peptidoglycan synthesis</keyword>
<dbReference type="GO" id="GO:0008360">
    <property type="term" value="P:regulation of cell shape"/>
    <property type="evidence" value="ECO:0007669"/>
    <property type="project" value="UniProtKB-KW"/>
</dbReference>
<evidence type="ECO:0000256" key="2">
    <source>
        <dbReference type="ARBA" id="ARBA00004752"/>
    </source>
</evidence>
<feature type="transmembrane region" description="Helical" evidence="22">
    <location>
        <begin position="87"/>
        <end position="103"/>
    </location>
</feature>
<evidence type="ECO:0000313" key="24">
    <source>
        <dbReference type="Proteomes" id="UP001171751"/>
    </source>
</evidence>
<feature type="transmembrane region" description="Helical" evidence="22">
    <location>
        <begin position="293"/>
        <end position="314"/>
    </location>
</feature>
<comment type="subcellular location">
    <subcellularLocation>
        <location evidence="1">Cell membrane</location>
        <topology evidence="1">Multi-pass membrane protein</topology>
    </subcellularLocation>
</comment>
<dbReference type="GO" id="GO:0008955">
    <property type="term" value="F:peptidoglycan glycosyltransferase activity"/>
    <property type="evidence" value="ECO:0007669"/>
    <property type="project" value="UniProtKB-EC"/>
</dbReference>
<dbReference type="GO" id="GO:0009252">
    <property type="term" value="P:peptidoglycan biosynthetic process"/>
    <property type="evidence" value="ECO:0007669"/>
    <property type="project" value="UniProtKB-KW"/>
</dbReference>
<keyword evidence="5" id="KW-0328">Glycosyltransferase</keyword>
<dbReference type="GO" id="GO:0032153">
    <property type="term" value="C:cell division site"/>
    <property type="evidence" value="ECO:0007669"/>
    <property type="project" value="TreeGrafter"/>
</dbReference>
<name>A0AA43RLX0_9LACT</name>
<feature type="transmembrane region" description="Helical" evidence="22">
    <location>
        <begin position="19"/>
        <end position="38"/>
    </location>
</feature>
<sequence>MYEVGEIIKLIKKIRKLDYYILIPVILLSAIGIVMVYSSSSYLAAEMNNLQYHFRRQIVYVVVGFFLLFITYLMNHQIIKNRKFIRAAYLVTIALLLLVLVFGDEINGARAWLNLGFFQIQPAEIAKISIIMLFAGYYARNMEKSANDFVKTLIKPGIALLLVLGLIFWQPDVGSVSIILLTAFVMILASGVSWKKSVFLLFAALLMFISLFLIIKTFGEALPFIQPYQLERFRAFFDPFSLSETAGHQLVNSYYALSRGGLTGVGLGNSVQKSGYLPEPHTDFIMAIIAEELGLIIVLLIISLFFFLIIRIYIIAIRAKNTYNSLLCLGVASLFFIQASVNLAGVVGLLPITGVTFPFISFGGSSMLMSLIAIGLVLNVSLNERQLKEKERI</sequence>
<evidence type="ECO:0000256" key="13">
    <source>
        <dbReference type="ARBA" id="ARBA00023316"/>
    </source>
</evidence>
<dbReference type="NCBIfam" id="TIGR02614">
    <property type="entry name" value="ftsW"/>
    <property type="match status" value="1"/>
</dbReference>
<keyword evidence="12" id="KW-0131">Cell cycle</keyword>
<dbReference type="GO" id="GO:0015648">
    <property type="term" value="F:lipid-linked peptidoglycan transporter activity"/>
    <property type="evidence" value="ECO:0007669"/>
    <property type="project" value="TreeGrafter"/>
</dbReference>
<keyword evidence="10 22" id="KW-1133">Transmembrane helix</keyword>
<evidence type="ECO:0000256" key="3">
    <source>
        <dbReference type="ARBA" id="ARBA00022475"/>
    </source>
</evidence>
<keyword evidence="8" id="KW-0133">Cell shape</keyword>
<keyword evidence="7 22" id="KW-0812">Transmembrane</keyword>
<evidence type="ECO:0000256" key="12">
    <source>
        <dbReference type="ARBA" id="ARBA00023306"/>
    </source>
</evidence>
<keyword evidence="13" id="KW-0961">Cell wall biogenesis/degradation</keyword>
<evidence type="ECO:0000256" key="21">
    <source>
        <dbReference type="ARBA" id="ARBA00049966"/>
    </source>
</evidence>
<dbReference type="EMBL" id="JAUNQW010000002">
    <property type="protein sequence ID" value="MDO5456914.1"/>
    <property type="molecule type" value="Genomic_DNA"/>
</dbReference>
<accession>A0AA43RLX0</accession>
<evidence type="ECO:0000256" key="18">
    <source>
        <dbReference type="ARBA" id="ARBA00041418"/>
    </source>
</evidence>
<evidence type="ECO:0000256" key="10">
    <source>
        <dbReference type="ARBA" id="ARBA00022989"/>
    </source>
</evidence>
<feature type="transmembrane region" description="Helical" evidence="22">
    <location>
        <begin position="359"/>
        <end position="382"/>
    </location>
</feature>
<evidence type="ECO:0000256" key="22">
    <source>
        <dbReference type="SAM" id="Phobius"/>
    </source>
</evidence>
<dbReference type="EC" id="2.4.99.28" evidence="19"/>
<dbReference type="GO" id="GO:0005886">
    <property type="term" value="C:plasma membrane"/>
    <property type="evidence" value="ECO:0007669"/>
    <property type="project" value="UniProtKB-SubCell"/>
</dbReference>
<evidence type="ECO:0000256" key="19">
    <source>
        <dbReference type="ARBA" id="ARBA00044770"/>
    </source>
</evidence>
<dbReference type="Proteomes" id="UP001171751">
    <property type="component" value="Unassembled WGS sequence"/>
</dbReference>
<protein>
    <recommendedName>
        <fullName evidence="17">Probable peptidoglycan glycosyltransferase FtsW</fullName>
        <ecNumber evidence="19">2.4.99.28</ecNumber>
    </recommendedName>
    <alternativeName>
        <fullName evidence="18">Cell division protein FtsW</fullName>
    </alternativeName>
    <alternativeName>
        <fullName evidence="15">Cell wall polymerase</fullName>
    </alternativeName>
    <alternativeName>
        <fullName evidence="14">Peptidoglycan polymerase</fullName>
    </alternativeName>
</protein>
<dbReference type="PANTHER" id="PTHR30474">
    <property type="entry name" value="CELL CYCLE PROTEIN"/>
    <property type="match status" value="1"/>
</dbReference>
<evidence type="ECO:0000256" key="4">
    <source>
        <dbReference type="ARBA" id="ARBA00022618"/>
    </source>
</evidence>
<dbReference type="AlphaFoldDB" id="A0AA43RLX0"/>
<keyword evidence="6" id="KW-0808">Transferase</keyword>
<evidence type="ECO:0000256" key="17">
    <source>
        <dbReference type="ARBA" id="ARBA00041185"/>
    </source>
</evidence>
<feature type="transmembrane region" description="Helical" evidence="22">
    <location>
        <begin position="175"/>
        <end position="192"/>
    </location>
</feature>
<evidence type="ECO:0000256" key="14">
    <source>
        <dbReference type="ARBA" id="ARBA00032370"/>
    </source>
</evidence>
<feature type="transmembrane region" description="Helical" evidence="22">
    <location>
        <begin position="123"/>
        <end position="140"/>
    </location>
</feature>
<evidence type="ECO:0000256" key="8">
    <source>
        <dbReference type="ARBA" id="ARBA00022960"/>
    </source>
</evidence>
<comment type="pathway">
    <text evidence="2">Cell wall biogenesis; peptidoglycan biosynthesis.</text>
</comment>
<proteinExistence type="inferred from homology"/>
<keyword evidence="4" id="KW-0132">Cell division</keyword>
<evidence type="ECO:0000256" key="20">
    <source>
        <dbReference type="ARBA" id="ARBA00049902"/>
    </source>
</evidence>
<dbReference type="GO" id="GO:0071555">
    <property type="term" value="P:cell wall organization"/>
    <property type="evidence" value="ECO:0007669"/>
    <property type="project" value="UniProtKB-KW"/>
</dbReference>
<evidence type="ECO:0000256" key="11">
    <source>
        <dbReference type="ARBA" id="ARBA00023136"/>
    </source>
</evidence>
<evidence type="ECO:0000256" key="1">
    <source>
        <dbReference type="ARBA" id="ARBA00004651"/>
    </source>
</evidence>
<organism evidence="23 24">
    <name type="scientific">Atopococcus tabaci</name>
    <dbReference type="NCBI Taxonomy" id="269774"/>
    <lineage>
        <taxon>Bacteria</taxon>
        <taxon>Bacillati</taxon>
        <taxon>Bacillota</taxon>
        <taxon>Bacilli</taxon>
        <taxon>Lactobacillales</taxon>
        <taxon>Carnobacteriaceae</taxon>
        <taxon>Atopococcus</taxon>
    </lineage>
</organism>
<feature type="transmembrane region" description="Helical" evidence="22">
    <location>
        <begin position="326"/>
        <end position="353"/>
    </location>
</feature>
<dbReference type="Pfam" id="PF01098">
    <property type="entry name" value="FTSW_RODA_SPOVE"/>
    <property type="match status" value="1"/>
</dbReference>
<dbReference type="PANTHER" id="PTHR30474:SF2">
    <property type="entry name" value="PEPTIDOGLYCAN GLYCOSYLTRANSFERASE FTSW-RELATED"/>
    <property type="match status" value="1"/>
</dbReference>
<keyword evidence="3" id="KW-1003">Cell membrane</keyword>
<evidence type="ECO:0000256" key="15">
    <source>
        <dbReference type="ARBA" id="ARBA00033270"/>
    </source>
</evidence>
<dbReference type="InterPro" id="IPR013437">
    <property type="entry name" value="FtsW"/>
</dbReference>
<dbReference type="InterPro" id="IPR001182">
    <property type="entry name" value="FtsW/RodA"/>
</dbReference>
<dbReference type="GO" id="GO:0051301">
    <property type="term" value="P:cell division"/>
    <property type="evidence" value="ECO:0007669"/>
    <property type="project" value="UniProtKB-KW"/>
</dbReference>
<evidence type="ECO:0000256" key="6">
    <source>
        <dbReference type="ARBA" id="ARBA00022679"/>
    </source>
</evidence>
<comment type="catalytic activity">
    <reaction evidence="20">
        <text>[GlcNAc-(1-&gt;4)-Mur2Ac(oyl-L-Ala-gamma-D-Glu-L-Lys-D-Ala-D-Ala)](n)-di-trans,octa-cis-undecaprenyl diphosphate + beta-D-GlcNAc-(1-&gt;4)-Mur2Ac(oyl-L-Ala-gamma-D-Glu-L-Lys-D-Ala-D-Ala)-di-trans,octa-cis-undecaprenyl diphosphate = [GlcNAc-(1-&gt;4)-Mur2Ac(oyl-L-Ala-gamma-D-Glu-L-Lys-D-Ala-D-Ala)](n+1)-di-trans,octa-cis-undecaprenyl diphosphate + di-trans,octa-cis-undecaprenyl diphosphate + H(+)</text>
        <dbReference type="Rhea" id="RHEA:23708"/>
        <dbReference type="Rhea" id="RHEA-COMP:9602"/>
        <dbReference type="Rhea" id="RHEA-COMP:9603"/>
        <dbReference type="ChEBI" id="CHEBI:15378"/>
        <dbReference type="ChEBI" id="CHEBI:58405"/>
        <dbReference type="ChEBI" id="CHEBI:60033"/>
        <dbReference type="ChEBI" id="CHEBI:78435"/>
        <dbReference type="EC" id="2.4.99.28"/>
    </reaction>
</comment>
<feature type="transmembrane region" description="Helical" evidence="22">
    <location>
        <begin position="152"/>
        <end position="169"/>
    </location>
</feature>
<comment type="function">
    <text evidence="21">Peptidoglycan polymerase that is essential for cell division.</text>
</comment>